<dbReference type="Proteomes" id="UP000038009">
    <property type="component" value="Unassembled WGS sequence"/>
</dbReference>
<dbReference type="PANTHER" id="PTHR24045:SF0">
    <property type="entry name" value="N-ACETYLGLUCOSAMINE-1-PHOSPHOTRANSFERASE SUBUNITS ALPHA_BETA"/>
    <property type="match status" value="1"/>
</dbReference>
<keyword evidence="1" id="KW-0808">Transferase</keyword>
<dbReference type="PANTHER" id="PTHR24045">
    <property type="match status" value="1"/>
</dbReference>
<proteinExistence type="predicted"/>
<dbReference type="GO" id="GO:0005794">
    <property type="term" value="C:Golgi apparatus"/>
    <property type="evidence" value="ECO:0007669"/>
    <property type="project" value="TreeGrafter"/>
</dbReference>
<evidence type="ECO:0000256" key="1">
    <source>
        <dbReference type="ARBA" id="ARBA00022679"/>
    </source>
</evidence>
<reference evidence="3 4" key="1">
    <citation type="journal article" date="2015" name="PLoS Pathog.">
        <title>Leptomonas seymouri: Adaptations to the Dixenous Life Cycle Analyzed by Genome Sequencing, Transcriptome Profiling and Co-infection with Leishmania donovani.</title>
        <authorList>
            <person name="Kraeva N."/>
            <person name="Butenko A."/>
            <person name="Hlavacova J."/>
            <person name="Kostygov A."/>
            <person name="Myskova J."/>
            <person name="Grybchuk D."/>
            <person name="Lestinova T."/>
            <person name="Votypka J."/>
            <person name="Volf P."/>
            <person name="Opperdoes F."/>
            <person name="Flegontov P."/>
            <person name="Lukes J."/>
            <person name="Yurchenko V."/>
        </authorList>
    </citation>
    <scope>NUCLEOTIDE SEQUENCE [LARGE SCALE GENOMIC DNA]</scope>
    <source>
        <strain evidence="3 4">ATCC 30220</strain>
    </source>
</reference>
<keyword evidence="4" id="KW-1185">Reference proteome</keyword>
<organism evidence="3 4">
    <name type="scientific">Leptomonas seymouri</name>
    <dbReference type="NCBI Taxonomy" id="5684"/>
    <lineage>
        <taxon>Eukaryota</taxon>
        <taxon>Discoba</taxon>
        <taxon>Euglenozoa</taxon>
        <taxon>Kinetoplastea</taxon>
        <taxon>Metakinetoplastina</taxon>
        <taxon>Trypanosomatida</taxon>
        <taxon>Trypanosomatidae</taxon>
        <taxon>Leishmaniinae</taxon>
        <taxon>Leptomonas</taxon>
    </lineage>
</organism>
<feature type="non-terminal residue" evidence="3">
    <location>
        <position position="382"/>
    </location>
</feature>
<evidence type="ECO:0000313" key="3">
    <source>
        <dbReference type="EMBL" id="KPI82510.1"/>
    </source>
</evidence>
<evidence type="ECO:0000313" key="4">
    <source>
        <dbReference type="Proteomes" id="UP000038009"/>
    </source>
</evidence>
<feature type="domain" description="Stealth protein CR3 conserved region 3" evidence="2">
    <location>
        <begin position="166"/>
        <end position="214"/>
    </location>
</feature>
<accession>A0A0N1HR00</accession>
<dbReference type="InterPro" id="IPR047141">
    <property type="entry name" value="Stealth"/>
</dbReference>
<evidence type="ECO:0000259" key="2">
    <source>
        <dbReference type="Pfam" id="PF17102"/>
    </source>
</evidence>
<gene>
    <name evidence="3" type="ORF">ABL78_8480</name>
</gene>
<name>A0A0N1HR00_LEPSE</name>
<dbReference type="VEuPathDB" id="TriTrypDB:Lsey_0839_0010"/>
<dbReference type="OrthoDB" id="263283at2759"/>
<sequence>MNDDYFVNRDVAITDLFNEYGGTIVRTDDAPIKKGEKAGESISWAEGVANTELFNIQQLEHLPEDHLPASLARHWGKVLRGGAKRSALKALLAEVKGRAERLSGARTANEDEMAVEQEVQRVLGFRELLLAANNSFYWEAALESPASRSLLPEGTHVGVRQRFLPTHAPFVYCTNMFRHFSVRFEAEFAPLQLRHRERMARDLFMPFVYNGFILARPWEASAQWLPYALELHEATRKAAADTKANLSNLPGVTAPFFQEHLRAEYHRHLAKYTQNISIYLDNEDGCAPATLYRNPTAEVVYVRATNNMEDNRRSMDSAMQSKALYFNINAGFTTADASNQVREFLRVKFPTPTYMEKLKASDVETAQAPDALTTVFDALMQL</sequence>
<comment type="caution">
    <text evidence="3">The sequence shown here is derived from an EMBL/GenBank/DDBJ whole genome shotgun (WGS) entry which is preliminary data.</text>
</comment>
<dbReference type="AlphaFoldDB" id="A0A0N1HR00"/>
<protein>
    <recommendedName>
        <fullName evidence="2">Stealth protein CR3 conserved region 3 domain-containing protein</fullName>
    </recommendedName>
</protein>
<dbReference type="EMBL" id="LJSK01000837">
    <property type="protein sequence ID" value="KPI82510.1"/>
    <property type="molecule type" value="Genomic_DNA"/>
</dbReference>
<dbReference type="Pfam" id="PF17102">
    <property type="entry name" value="Stealth_CR3"/>
    <property type="match status" value="1"/>
</dbReference>
<dbReference type="InterPro" id="IPR031357">
    <property type="entry name" value="Stealth_CR3"/>
</dbReference>
<dbReference type="GO" id="GO:0016740">
    <property type="term" value="F:transferase activity"/>
    <property type="evidence" value="ECO:0007669"/>
    <property type="project" value="UniProtKB-KW"/>
</dbReference>